<feature type="compositionally biased region" description="Basic and acidic residues" evidence="1">
    <location>
        <begin position="163"/>
        <end position="174"/>
    </location>
</feature>
<name>A0ABV5I4F7_9RHOB</name>
<feature type="region of interest" description="Disordered" evidence="1">
    <location>
        <begin position="160"/>
        <end position="241"/>
    </location>
</feature>
<feature type="compositionally biased region" description="Acidic residues" evidence="1">
    <location>
        <begin position="195"/>
        <end position="207"/>
    </location>
</feature>
<feature type="region of interest" description="Disordered" evidence="1">
    <location>
        <begin position="544"/>
        <end position="613"/>
    </location>
</feature>
<feature type="region of interest" description="Disordered" evidence="1">
    <location>
        <begin position="263"/>
        <end position="346"/>
    </location>
</feature>
<evidence type="ECO:0000256" key="1">
    <source>
        <dbReference type="SAM" id="MobiDB-lite"/>
    </source>
</evidence>
<organism evidence="3 4">
    <name type="scientific">Roseovarius ramblicola</name>
    <dbReference type="NCBI Taxonomy" id="2022336"/>
    <lineage>
        <taxon>Bacteria</taxon>
        <taxon>Pseudomonadati</taxon>
        <taxon>Pseudomonadota</taxon>
        <taxon>Alphaproteobacteria</taxon>
        <taxon>Rhodobacterales</taxon>
        <taxon>Roseobacteraceae</taxon>
        <taxon>Roseovarius</taxon>
    </lineage>
</organism>
<evidence type="ECO:0008006" key="5">
    <source>
        <dbReference type="Google" id="ProtNLM"/>
    </source>
</evidence>
<keyword evidence="2" id="KW-0812">Transmembrane</keyword>
<evidence type="ECO:0000313" key="4">
    <source>
        <dbReference type="Proteomes" id="UP001589670"/>
    </source>
</evidence>
<feature type="compositionally biased region" description="Low complexity" evidence="1">
    <location>
        <begin position="465"/>
        <end position="475"/>
    </location>
</feature>
<feature type="transmembrane region" description="Helical" evidence="2">
    <location>
        <begin position="371"/>
        <end position="393"/>
    </location>
</feature>
<proteinExistence type="predicted"/>
<dbReference type="Proteomes" id="UP001589670">
    <property type="component" value="Unassembled WGS sequence"/>
</dbReference>
<feature type="compositionally biased region" description="Basic and acidic residues" evidence="1">
    <location>
        <begin position="476"/>
        <end position="487"/>
    </location>
</feature>
<feature type="compositionally biased region" description="Pro residues" evidence="1">
    <location>
        <begin position="552"/>
        <end position="565"/>
    </location>
</feature>
<dbReference type="EMBL" id="JBHMEC010000030">
    <property type="protein sequence ID" value="MFB9151577.1"/>
    <property type="molecule type" value="Genomic_DNA"/>
</dbReference>
<keyword evidence="2" id="KW-1133">Transmembrane helix</keyword>
<protein>
    <recommendedName>
        <fullName evidence="5">Type IV pilus biogenesis</fullName>
    </recommendedName>
</protein>
<dbReference type="RefSeq" id="WP_377071194.1">
    <property type="nucleotide sequence ID" value="NZ_JBHMEC010000030.1"/>
</dbReference>
<feature type="compositionally biased region" description="Low complexity" evidence="1">
    <location>
        <begin position="419"/>
        <end position="431"/>
    </location>
</feature>
<sequence>MKPNFALDLTFDGITLLHRAGEAGWHVVGEVALDSPTLDGDLAALRRKANTLDPSGMRTKLVIPDDQIRYLDIPAAPAPHGDHDAAAADALDGATPYALDELAYDWTVRDARLYVAAVARETLDEAESFAREHKFNPVCFVADPDQKIYAGTPVFGVTGNAGERSDTVERETGPMRRLGALPEAGVEEDKPVSDDGGDGDDDGDDGDTTAGAALPFVSVRAERGLPPAPMPRLEGVARITPGPLPDAEARAISGAALASLAPRDDAPAVGPVADRTVPPKAPTSTKSKARPKTPKASRTAPNAPRVPQDKPASMTDNAAPGAGGAQEAAAVATPSPTETGAVALTPADEAERLTIFGARSSADARRGKPRFLGLILTAVLLLVMIGVAAWAAIFPDSGLGRILRGAEPQIALTPDIPELAAPEPQQEPDAAGSATSEPEESATGTPEPAAPPDEQEIAALPVPAAPPAAQDATGAVEKEPETPDTTERWTAPETPEEARRRYAATGIWPSAPEAPDEPRSGSLDTFYQTSIDAQVTLRDAVALPRAASLAPDPAPPRPALPPPPGRTFELDTRGFVRATPEGALTPEGIRVHSGPPPVRPPETPPRAVPLPGLTPTEEAVEARENLSGIRPRLRPETLIEEHERGALGGRTRTELATLRPRPRPEAIAARGAARAEAAAIAEATDEAVAESLKPRLRPEAIARADRPRAAATAAAPAIPTTASVAQRATARNAINLRQVNLIGVYGTPSNRRALVRLANGQYRKVEVGDRIDGGHVSAIGDTELRYTKSGRNVVLRLPRG</sequence>
<reference evidence="3 4" key="1">
    <citation type="submission" date="2024-09" db="EMBL/GenBank/DDBJ databases">
        <authorList>
            <person name="Sun Q."/>
            <person name="Mori K."/>
        </authorList>
    </citation>
    <scope>NUCLEOTIDE SEQUENCE [LARGE SCALE GENOMIC DNA]</scope>
    <source>
        <strain evidence="3 4">CECT 9424</strain>
    </source>
</reference>
<dbReference type="SUPFAM" id="SSF53067">
    <property type="entry name" value="Actin-like ATPase domain"/>
    <property type="match status" value="1"/>
</dbReference>
<feature type="region of interest" description="Disordered" evidence="1">
    <location>
        <begin position="465"/>
        <end position="526"/>
    </location>
</feature>
<keyword evidence="2" id="KW-0472">Membrane</keyword>
<keyword evidence="4" id="KW-1185">Reference proteome</keyword>
<accession>A0ABV5I4F7</accession>
<evidence type="ECO:0000256" key="2">
    <source>
        <dbReference type="SAM" id="Phobius"/>
    </source>
</evidence>
<feature type="compositionally biased region" description="Pro residues" evidence="1">
    <location>
        <begin position="594"/>
        <end position="608"/>
    </location>
</feature>
<gene>
    <name evidence="3" type="ORF">ACFFU4_17620</name>
</gene>
<dbReference type="InterPro" id="IPR043129">
    <property type="entry name" value="ATPase_NBD"/>
</dbReference>
<evidence type="ECO:0000313" key="3">
    <source>
        <dbReference type="EMBL" id="MFB9151577.1"/>
    </source>
</evidence>
<feature type="region of interest" description="Disordered" evidence="1">
    <location>
        <begin position="419"/>
        <end position="453"/>
    </location>
</feature>
<comment type="caution">
    <text evidence="3">The sequence shown here is derived from an EMBL/GenBank/DDBJ whole genome shotgun (WGS) entry which is preliminary data.</text>
</comment>